<dbReference type="SUPFAM" id="SSF52540">
    <property type="entry name" value="P-loop containing nucleoside triphosphate hydrolases"/>
    <property type="match status" value="1"/>
</dbReference>
<dbReference type="Gene3D" id="3.90.70.10">
    <property type="entry name" value="Cysteine proteinases"/>
    <property type="match status" value="1"/>
</dbReference>
<evidence type="ECO:0000313" key="3">
    <source>
        <dbReference type="Proteomes" id="UP000273252"/>
    </source>
</evidence>
<dbReference type="CDD" id="cd00009">
    <property type="entry name" value="AAA"/>
    <property type="match status" value="1"/>
</dbReference>
<protein>
    <submittedName>
        <fullName evidence="2">AAA family ATPase</fullName>
    </submittedName>
</protein>
<dbReference type="Proteomes" id="UP000273252">
    <property type="component" value="Unassembled WGS sequence"/>
</dbReference>
<feature type="domain" description="AAA+ ATPase" evidence="1">
    <location>
        <begin position="42"/>
        <end position="195"/>
    </location>
</feature>
<reference evidence="2 3" key="1">
    <citation type="submission" date="2018-08" db="EMBL/GenBank/DDBJ databases">
        <title>Vibrio isolated from the Eastern China Marginal Seas.</title>
        <authorList>
            <person name="Li Y."/>
        </authorList>
    </citation>
    <scope>NUCLEOTIDE SEQUENCE [LARGE SCALE GENOMIC DNA]</scope>
    <source>
        <strain evidence="2 3">BEI233</strain>
    </source>
</reference>
<dbReference type="Gene3D" id="1.10.101.10">
    <property type="entry name" value="PGBD-like superfamily/PGBD"/>
    <property type="match status" value="1"/>
</dbReference>
<keyword evidence="3" id="KW-1185">Reference proteome</keyword>
<dbReference type="InterPro" id="IPR036365">
    <property type="entry name" value="PGBD-like_sf"/>
</dbReference>
<dbReference type="PANTHER" id="PTHR35894:SF1">
    <property type="entry name" value="PHOSPHORIBULOKINASE _ URIDINE KINASE FAMILY"/>
    <property type="match status" value="1"/>
</dbReference>
<organism evidence="2 3">
    <name type="scientific">Vibrio sinensis</name>
    <dbReference type="NCBI Taxonomy" id="2302434"/>
    <lineage>
        <taxon>Bacteria</taxon>
        <taxon>Pseudomonadati</taxon>
        <taxon>Pseudomonadota</taxon>
        <taxon>Gammaproteobacteria</taxon>
        <taxon>Vibrionales</taxon>
        <taxon>Vibrionaceae</taxon>
        <taxon>Vibrio</taxon>
    </lineage>
</organism>
<dbReference type="RefSeq" id="WP_120031975.1">
    <property type="nucleotide sequence ID" value="NZ_QVMU01000011.1"/>
</dbReference>
<gene>
    <name evidence="2" type="ORF">DZ860_13075</name>
</gene>
<dbReference type="Gene3D" id="3.40.50.300">
    <property type="entry name" value="P-loop containing nucleotide triphosphate hydrolases"/>
    <property type="match status" value="1"/>
</dbReference>
<dbReference type="PANTHER" id="PTHR35894">
    <property type="entry name" value="GENERAL SECRETION PATHWAY PROTEIN A-RELATED"/>
    <property type="match status" value="1"/>
</dbReference>
<evidence type="ECO:0000259" key="1">
    <source>
        <dbReference type="SMART" id="SM00382"/>
    </source>
</evidence>
<dbReference type="Pfam" id="PF21327">
    <property type="entry name" value="GspA_C39-like"/>
    <property type="match status" value="1"/>
</dbReference>
<comment type="caution">
    <text evidence="2">The sequence shown here is derived from an EMBL/GenBank/DDBJ whole genome shotgun (WGS) entry which is preliminary data.</text>
</comment>
<dbReference type="InterPro" id="IPR027417">
    <property type="entry name" value="P-loop_NTPase"/>
</dbReference>
<dbReference type="SMART" id="SM00382">
    <property type="entry name" value="AAA"/>
    <property type="match status" value="1"/>
</dbReference>
<sequence length="538" mass="60214">MYNTHFGFVELPFSIVPNSRFLFLSQRHKEAIYHLQAGLGNGGGFAMLTGEVGTGKTTVARAMLKALDSKTQTGLILNPTFSNIELLEAICDEFAITYEPHSSLKVLASSIQRFLLDSYAQGRQTLLVIDEAQHLSAEVLEQLRLLTNLETESQKLLKVLLIGQPELQHKLQMPQLRQLAQRITGRYHLLPLSIDEATKYIQFRLQLAGGQAELFNAKSLKLIGQETLGIPRLINLVCDGALKRAFSLGESTPSYETVHFACHDVMSLQYSFQRNPSTRKANKITRTSALIVSALMGLSLAWVSVQFLPALIQPSVQHFVESQYPEKPNVSIEEEVFGQDFQALLAMSADLPTAISELYKVWGYHASVLDGLCLPNEQGMFQCEEKSGSLDQVAKANFPIVLTLELAGKKSYAVLYHLSSDKVQLLVGGERIELDKTDLNAIWHGEYHLIWQRLWFNTLKPGMSGHHVASLDYQLSEILDQPLATSDVYGAELKRKVELFQRWQGLDVDGIAGKKTLQRLELLSQEYSPKLTQTEKEV</sequence>
<dbReference type="Pfam" id="PF13401">
    <property type="entry name" value="AAA_22"/>
    <property type="match status" value="1"/>
</dbReference>
<dbReference type="Pfam" id="PF01471">
    <property type="entry name" value="PG_binding_1"/>
    <property type="match status" value="1"/>
</dbReference>
<dbReference type="InterPro" id="IPR003593">
    <property type="entry name" value="AAA+_ATPase"/>
</dbReference>
<accession>A0A3A6QEN2</accession>
<dbReference type="GO" id="GO:0016887">
    <property type="term" value="F:ATP hydrolysis activity"/>
    <property type="evidence" value="ECO:0007669"/>
    <property type="project" value="InterPro"/>
</dbReference>
<proteinExistence type="predicted"/>
<name>A0A3A6QEN2_9VIBR</name>
<dbReference type="AlphaFoldDB" id="A0A3A6QEN2"/>
<dbReference type="OrthoDB" id="9780149at2"/>
<evidence type="ECO:0000313" key="2">
    <source>
        <dbReference type="EMBL" id="RJX70489.1"/>
    </source>
</evidence>
<dbReference type="SUPFAM" id="SSF47090">
    <property type="entry name" value="PGBD-like"/>
    <property type="match status" value="1"/>
</dbReference>
<dbReference type="InterPro" id="IPR052026">
    <property type="entry name" value="ExeA_AAA_ATPase_DNA-bind"/>
</dbReference>
<dbReference type="InterPro" id="IPR048809">
    <property type="entry name" value="GspA_C39-like"/>
</dbReference>
<dbReference type="InterPro" id="IPR002477">
    <property type="entry name" value="Peptidoglycan-bd-like"/>
</dbReference>
<dbReference type="EMBL" id="QVMU01000011">
    <property type="protein sequence ID" value="RJX70489.1"/>
    <property type="molecule type" value="Genomic_DNA"/>
</dbReference>
<dbReference type="InterPro" id="IPR049945">
    <property type="entry name" value="AAA_22"/>
</dbReference>
<dbReference type="InterPro" id="IPR036366">
    <property type="entry name" value="PGBDSf"/>
</dbReference>